<dbReference type="GO" id="GO:0009295">
    <property type="term" value="C:nucleoid"/>
    <property type="evidence" value="ECO:0007669"/>
    <property type="project" value="UniProtKB-SubCell"/>
</dbReference>
<evidence type="ECO:0000256" key="1">
    <source>
        <dbReference type="ARBA" id="ARBA00004453"/>
    </source>
</evidence>
<dbReference type="PANTHER" id="PTHR38097:SF2">
    <property type="entry name" value="DNA-BINDING PROTEIN STPA"/>
    <property type="match status" value="1"/>
</dbReference>
<name>A0A2R3QEV9_9BURK</name>
<comment type="similarity">
    <text evidence="2">Belongs to the histone-like protein H-NS family.</text>
</comment>
<proteinExistence type="inferred from homology"/>
<dbReference type="Proteomes" id="UP000237925">
    <property type="component" value="Chromosome"/>
</dbReference>
<evidence type="ECO:0000313" key="7">
    <source>
        <dbReference type="EMBL" id="AVO50280.1"/>
    </source>
</evidence>
<dbReference type="InterPro" id="IPR027444">
    <property type="entry name" value="H-NS_C_dom"/>
</dbReference>
<dbReference type="SUPFAM" id="SSF81273">
    <property type="entry name" value="H-NS histone-like proteins"/>
    <property type="match status" value="1"/>
</dbReference>
<keyword evidence="8" id="KW-1185">Reference proteome</keyword>
<evidence type="ECO:0000259" key="6">
    <source>
        <dbReference type="SMART" id="SM00528"/>
    </source>
</evidence>
<dbReference type="KEGG" id="mela:C6568_14270"/>
<sequence length="100" mass="11308">MNEEASYKDLLKEREALDQRIKDAHRREVSSAVSRVREIVAEFDLTPQDVFPSGKAPRATAGTGAKIAPKYRNPATGQTWTGRGKPPRWIQNQDREQFAI</sequence>
<reference evidence="7 8" key="1">
    <citation type="submission" date="2018-03" db="EMBL/GenBank/DDBJ databases">
        <title>Genome sequencing of Melaminivora sp.</title>
        <authorList>
            <person name="Kim S.-J."/>
            <person name="Heo J."/>
            <person name="Ahn J.-H."/>
            <person name="Kwon S.-W."/>
        </authorList>
    </citation>
    <scope>NUCLEOTIDE SEQUENCE [LARGE SCALE GENOMIC DNA]</scope>
    <source>
        <strain evidence="7 8">SC2-9</strain>
    </source>
</reference>
<evidence type="ECO:0000256" key="5">
    <source>
        <dbReference type="SAM" id="MobiDB-lite"/>
    </source>
</evidence>
<protein>
    <submittedName>
        <fullName evidence="7">Histone</fullName>
    </submittedName>
</protein>
<dbReference type="PANTHER" id="PTHR38097">
    <property type="match status" value="1"/>
</dbReference>
<dbReference type="Pfam" id="PF00816">
    <property type="entry name" value="Histone_HNS"/>
    <property type="match status" value="1"/>
</dbReference>
<feature type="region of interest" description="Disordered" evidence="5">
    <location>
        <begin position="52"/>
        <end position="100"/>
    </location>
</feature>
<comment type="subcellular location">
    <subcellularLocation>
        <location evidence="1">Cytoplasm</location>
        <location evidence="1">Nucleoid</location>
    </subcellularLocation>
</comment>
<dbReference type="EMBL" id="CP027667">
    <property type="protein sequence ID" value="AVO50280.1"/>
    <property type="molecule type" value="Genomic_DNA"/>
</dbReference>
<dbReference type="RefSeq" id="WP_106684731.1">
    <property type="nucleotide sequence ID" value="NZ_CP027667.1"/>
</dbReference>
<accession>A0A2R3QEV9</accession>
<feature type="domain" description="DNA-binding protein H-NS-like C-terminal" evidence="6">
    <location>
        <begin position="55"/>
        <end position="100"/>
    </location>
</feature>
<dbReference type="SMART" id="SM00528">
    <property type="entry name" value="HNS"/>
    <property type="match status" value="1"/>
</dbReference>
<gene>
    <name evidence="7" type="ORF">C6568_14270</name>
</gene>
<dbReference type="Gene3D" id="4.10.430.30">
    <property type="match status" value="1"/>
</dbReference>
<dbReference type="AlphaFoldDB" id="A0A2R3QEV9"/>
<dbReference type="OrthoDB" id="5297879at2"/>
<evidence type="ECO:0000313" key="8">
    <source>
        <dbReference type="Proteomes" id="UP000237925"/>
    </source>
</evidence>
<evidence type="ECO:0000256" key="3">
    <source>
        <dbReference type="ARBA" id="ARBA00022490"/>
    </source>
</evidence>
<keyword evidence="4" id="KW-0238">DNA-binding</keyword>
<keyword evidence="3" id="KW-0963">Cytoplasm</keyword>
<dbReference type="GO" id="GO:0003677">
    <property type="term" value="F:DNA binding"/>
    <property type="evidence" value="ECO:0007669"/>
    <property type="project" value="UniProtKB-KW"/>
</dbReference>
<evidence type="ECO:0000256" key="4">
    <source>
        <dbReference type="ARBA" id="ARBA00023125"/>
    </source>
</evidence>
<organism evidence="7 8">
    <name type="scientific">Melaminivora suipulveris</name>
    <dbReference type="NCBI Taxonomy" id="2109913"/>
    <lineage>
        <taxon>Bacteria</taxon>
        <taxon>Pseudomonadati</taxon>
        <taxon>Pseudomonadota</taxon>
        <taxon>Betaproteobacteria</taxon>
        <taxon>Burkholderiales</taxon>
        <taxon>Comamonadaceae</taxon>
        <taxon>Melaminivora</taxon>
    </lineage>
</organism>
<evidence type="ECO:0000256" key="2">
    <source>
        <dbReference type="ARBA" id="ARBA00010610"/>
    </source>
</evidence>